<dbReference type="PRINTS" id="PR00385">
    <property type="entry name" value="P450"/>
</dbReference>
<dbReference type="EMBL" id="JADBJN010000002">
    <property type="protein sequence ID" value="KAG5674748.1"/>
    <property type="molecule type" value="Genomic_DNA"/>
</dbReference>
<reference evidence="13" key="1">
    <citation type="submission" date="2021-03" db="EMBL/GenBank/DDBJ databases">
        <title>Chromosome level genome of the anhydrobiotic midge Polypedilum vanderplanki.</title>
        <authorList>
            <person name="Yoshida Y."/>
            <person name="Kikawada T."/>
            <person name="Gusev O."/>
        </authorList>
    </citation>
    <scope>NUCLEOTIDE SEQUENCE</scope>
    <source>
        <strain evidence="13">NIAS01</strain>
        <tissue evidence="13">Whole body or cell culture</tissue>
    </source>
</reference>
<sequence length="492" mass="57818">MLIQILMSIAFAIFLYFKVFRKKNSPMQNKFQIIVTTIYEYIFLTKEEDRLEKLKFIHEFSPRYIRLKFWKIDYVIVYDPELLKKVFNSQITCQRPFRNCFQLEKGLLASEYEYWRYSRKHLNIAFNLNVLKGFIPVFSQYTDKVIKEMEDNLDGKEFDLYVPLTRLTVRSSAATILNVHGVEMASYEKMIEAIAVFLEIIFKRMLNPILQIDSLYKFTNLHKREMKAREFAISYGDKLIEAARERKRKEKIEEDAVDENGNAIEKKEKVEYVIDQLVREDDKFTNQEIREHILVLLITASETSNKFVATTLIYLAIHQEIQKKVYQEISEILGDEDEITYEHLSDMKYLEMVLKETLRLLTPVPLTARETLDKFDLGIGRPLEKGAKIVLFNYILHRRRDIWGRDANKFNPENFSPENVSNRDAYAFVPFGLGPRGCIGARFAMISAKVETARLLRAYKFNTTLKESQIKMGLSLTGKLTCDHLVSIEKRS</sequence>
<comment type="cofactor">
    <cofactor evidence="1 11">
        <name>heme</name>
        <dbReference type="ChEBI" id="CHEBI:30413"/>
    </cofactor>
</comment>
<evidence type="ECO:0000256" key="10">
    <source>
        <dbReference type="ARBA" id="ARBA00023033"/>
    </source>
</evidence>
<dbReference type="GO" id="GO:0016705">
    <property type="term" value="F:oxidoreductase activity, acting on paired donors, with incorporation or reduction of molecular oxygen"/>
    <property type="evidence" value="ECO:0007669"/>
    <property type="project" value="InterPro"/>
</dbReference>
<comment type="caution">
    <text evidence="13">The sequence shown here is derived from an EMBL/GenBank/DDBJ whole genome shotgun (WGS) entry which is preliminary data.</text>
</comment>
<dbReference type="SUPFAM" id="SSF48264">
    <property type="entry name" value="Cytochrome P450"/>
    <property type="match status" value="1"/>
</dbReference>
<dbReference type="AlphaFoldDB" id="A0A9J6BXX3"/>
<dbReference type="InterPro" id="IPR001128">
    <property type="entry name" value="Cyt_P450"/>
</dbReference>
<dbReference type="Pfam" id="PF00067">
    <property type="entry name" value="p450"/>
    <property type="match status" value="1"/>
</dbReference>
<dbReference type="PANTHER" id="PTHR24291:SF50">
    <property type="entry name" value="BIFUNCTIONAL ALBAFLAVENONE MONOOXYGENASE_TERPENE SYNTHASE"/>
    <property type="match status" value="1"/>
</dbReference>
<comment type="subcellular location">
    <subcellularLocation>
        <location evidence="4">Endoplasmic reticulum membrane</location>
        <topology evidence="4">Peripheral membrane protein</topology>
    </subcellularLocation>
    <subcellularLocation>
        <location evidence="3">Microsome membrane</location>
        <topology evidence="3">Peripheral membrane protein</topology>
    </subcellularLocation>
</comment>
<dbReference type="GO" id="GO:0005506">
    <property type="term" value="F:iron ion binding"/>
    <property type="evidence" value="ECO:0007669"/>
    <property type="project" value="InterPro"/>
</dbReference>
<evidence type="ECO:0008006" key="15">
    <source>
        <dbReference type="Google" id="ProtNLM"/>
    </source>
</evidence>
<dbReference type="InterPro" id="IPR036396">
    <property type="entry name" value="Cyt_P450_sf"/>
</dbReference>
<proteinExistence type="inferred from homology"/>
<evidence type="ECO:0000256" key="11">
    <source>
        <dbReference type="PIRSR" id="PIRSR602403-1"/>
    </source>
</evidence>
<keyword evidence="10 12" id="KW-0503">Monooxygenase</keyword>
<evidence type="ECO:0000256" key="3">
    <source>
        <dbReference type="ARBA" id="ARBA00004174"/>
    </source>
</evidence>
<evidence type="ECO:0000256" key="5">
    <source>
        <dbReference type="ARBA" id="ARBA00010617"/>
    </source>
</evidence>
<evidence type="ECO:0000313" key="14">
    <source>
        <dbReference type="Proteomes" id="UP001107558"/>
    </source>
</evidence>
<dbReference type="Proteomes" id="UP001107558">
    <property type="component" value="Chromosome 2"/>
</dbReference>
<dbReference type="InterPro" id="IPR050196">
    <property type="entry name" value="Cytochrome_P450_Monoox"/>
</dbReference>
<evidence type="ECO:0000256" key="2">
    <source>
        <dbReference type="ARBA" id="ARBA00003690"/>
    </source>
</evidence>
<accession>A0A9J6BXX3</accession>
<dbReference type="GO" id="GO:0020037">
    <property type="term" value="F:heme binding"/>
    <property type="evidence" value="ECO:0007669"/>
    <property type="project" value="InterPro"/>
</dbReference>
<evidence type="ECO:0000256" key="6">
    <source>
        <dbReference type="ARBA" id="ARBA00022617"/>
    </source>
</evidence>
<feature type="binding site" description="axial binding residue" evidence="11">
    <location>
        <position position="438"/>
    </location>
    <ligand>
        <name>heme</name>
        <dbReference type="ChEBI" id="CHEBI:30413"/>
    </ligand>
    <ligandPart>
        <name>Fe</name>
        <dbReference type="ChEBI" id="CHEBI:18248"/>
    </ligandPart>
</feature>
<evidence type="ECO:0000256" key="9">
    <source>
        <dbReference type="ARBA" id="ARBA00023004"/>
    </source>
</evidence>
<organism evidence="13 14">
    <name type="scientific">Polypedilum vanderplanki</name>
    <name type="common">Sleeping chironomid midge</name>
    <dbReference type="NCBI Taxonomy" id="319348"/>
    <lineage>
        <taxon>Eukaryota</taxon>
        <taxon>Metazoa</taxon>
        <taxon>Ecdysozoa</taxon>
        <taxon>Arthropoda</taxon>
        <taxon>Hexapoda</taxon>
        <taxon>Insecta</taxon>
        <taxon>Pterygota</taxon>
        <taxon>Neoptera</taxon>
        <taxon>Endopterygota</taxon>
        <taxon>Diptera</taxon>
        <taxon>Nematocera</taxon>
        <taxon>Chironomoidea</taxon>
        <taxon>Chironomidae</taxon>
        <taxon>Chironominae</taxon>
        <taxon>Polypedilum</taxon>
        <taxon>Polypedilum</taxon>
    </lineage>
</organism>
<comment type="function">
    <text evidence="2">May be involved in the metabolism of insect hormones and in the breakdown of synthetic insecticides.</text>
</comment>
<name>A0A9J6BXX3_POLVA</name>
<dbReference type="InterPro" id="IPR017972">
    <property type="entry name" value="Cyt_P450_CS"/>
</dbReference>
<dbReference type="GO" id="GO:0005789">
    <property type="term" value="C:endoplasmic reticulum membrane"/>
    <property type="evidence" value="ECO:0007669"/>
    <property type="project" value="UniProtKB-SubCell"/>
</dbReference>
<keyword evidence="14" id="KW-1185">Reference proteome</keyword>
<evidence type="ECO:0000256" key="12">
    <source>
        <dbReference type="RuleBase" id="RU000461"/>
    </source>
</evidence>
<evidence type="ECO:0000256" key="4">
    <source>
        <dbReference type="ARBA" id="ARBA00004406"/>
    </source>
</evidence>
<gene>
    <name evidence="13" type="ORF">PVAND_004699</name>
</gene>
<dbReference type="PRINTS" id="PR00465">
    <property type="entry name" value="EP450IV"/>
</dbReference>
<evidence type="ECO:0000256" key="1">
    <source>
        <dbReference type="ARBA" id="ARBA00001971"/>
    </source>
</evidence>
<keyword evidence="9 11" id="KW-0408">Iron</keyword>
<evidence type="ECO:0000313" key="13">
    <source>
        <dbReference type="EMBL" id="KAG5674748.1"/>
    </source>
</evidence>
<keyword evidence="8 12" id="KW-0560">Oxidoreductase</keyword>
<dbReference type="OrthoDB" id="1470350at2759"/>
<keyword evidence="7 11" id="KW-0479">Metal-binding</keyword>
<protein>
    <recommendedName>
        <fullName evidence="15">Cytochrome P450</fullName>
    </recommendedName>
</protein>
<dbReference type="PROSITE" id="PS00086">
    <property type="entry name" value="CYTOCHROME_P450"/>
    <property type="match status" value="1"/>
</dbReference>
<dbReference type="Gene3D" id="1.10.630.10">
    <property type="entry name" value="Cytochrome P450"/>
    <property type="match status" value="1"/>
</dbReference>
<dbReference type="InterPro" id="IPR002403">
    <property type="entry name" value="Cyt_P450_E_grp-IV"/>
</dbReference>
<dbReference type="GO" id="GO:0004497">
    <property type="term" value="F:monooxygenase activity"/>
    <property type="evidence" value="ECO:0007669"/>
    <property type="project" value="UniProtKB-KW"/>
</dbReference>
<evidence type="ECO:0000256" key="8">
    <source>
        <dbReference type="ARBA" id="ARBA00023002"/>
    </source>
</evidence>
<keyword evidence="6 11" id="KW-0349">Heme</keyword>
<evidence type="ECO:0000256" key="7">
    <source>
        <dbReference type="ARBA" id="ARBA00022723"/>
    </source>
</evidence>
<comment type="similarity">
    <text evidence="5 12">Belongs to the cytochrome P450 family.</text>
</comment>
<dbReference type="PANTHER" id="PTHR24291">
    <property type="entry name" value="CYTOCHROME P450 FAMILY 4"/>
    <property type="match status" value="1"/>
</dbReference>